<dbReference type="InterPro" id="IPR011992">
    <property type="entry name" value="EF-hand-dom_pair"/>
</dbReference>
<evidence type="ECO:0000256" key="2">
    <source>
        <dbReference type="SAM" id="MobiDB-lite"/>
    </source>
</evidence>
<dbReference type="PROSITE" id="PS50222">
    <property type="entry name" value="EF_HAND_2"/>
    <property type="match status" value="1"/>
</dbReference>
<feature type="domain" description="EF-hand" evidence="3">
    <location>
        <begin position="366"/>
        <end position="401"/>
    </location>
</feature>
<dbReference type="InterPro" id="IPR039470">
    <property type="entry name" value="Nuc_deoxyri_tr2"/>
</dbReference>
<evidence type="ECO:0000313" key="5">
    <source>
        <dbReference type="Proteomes" id="UP000789390"/>
    </source>
</evidence>
<keyword evidence="1" id="KW-0106">Calcium</keyword>
<dbReference type="GO" id="GO:0005886">
    <property type="term" value="C:plasma membrane"/>
    <property type="evidence" value="ECO:0007669"/>
    <property type="project" value="TreeGrafter"/>
</dbReference>
<accession>A0A8J2WPX7</accession>
<gene>
    <name evidence="4" type="ORF">DGAL_LOCUS14975</name>
</gene>
<dbReference type="SUPFAM" id="SSF47473">
    <property type="entry name" value="EF-hand"/>
    <property type="match status" value="1"/>
</dbReference>
<dbReference type="InterPro" id="IPR002048">
    <property type="entry name" value="EF_hand_dom"/>
</dbReference>
<dbReference type="Gene3D" id="1.10.238.10">
    <property type="entry name" value="EF-hand"/>
    <property type="match status" value="1"/>
</dbReference>
<dbReference type="Pfam" id="PF15891">
    <property type="entry name" value="Nuc_deoxyri_tr2"/>
    <property type="match status" value="2"/>
</dbReference>
<feature type="compositionally biased region" description="Polar residues" evidence="2">
    <location>
        <begin position="115"/>
        <end position="126"/>
    </location>
</feature>
<dbReference type="PANTHER" id="PTHR36300">
    <property type="entry name" value="RAW, ISOFORM A"/>
    <property type="match status" value="1"/>
</dbReference>
<dbReference type="EMBL" id="CAKKLH010000313">
    <property type="protein sequence ID" value="CAH0111335.1"/>
    <property type="molecule type" value="Genomic_DNA"/>
</dbReference>
<keyword evidence="5" id="KW-1185">Reference proteome</keyword>
<evidence type="ECO:0000313" key="4">
    <source>
        <dbReference type="EMBL" id="CAH0111335.1"/>
    </source>
</evidence>
<feature type="region of interest" description="Disordered" evidence="2">
    <location>
        <begin position="115"/>
        <end position="135"/>
    </location>
</feature>
<sequence length="650" mass="73036">METQVLKCYEILDRKGNESLDYNRGDWPCQVGQLELYEIWCRVVPNGSAVVSETQRLQSLFHQASVYPSQSQILEMIHCARERELVQVPQQSQSQQEEEEIRPVVTSDSTIMATSVNCPSTDQQSSRSKDQTDGCGGGIQQRNYLTFGEFCLFANELRKCYEREIPRPTQLSKVVDIKGNDKKMSDRKISKSAAKYQVFLGGSCNPTTWRQDIAIPLLKNWGLTYFNPQQVPQWGPELIEKEHQAKQTADVLFFVIDRQTRSVATIVEAAYYTAAQKTFVLVIHPLDGPGQLIQGEPITEREYEDLATGQLVLQDMVERLGIPVFNNIRSALDCTAKILRERITVQELGLSDGINPLKYPHYPIGDKLIKLRDAFNALDTSNSGEISMADVCMAFRILTNRDLSVDDLKNIVASSNEQASVSFDQFCCILTEFRNLPPDNQRRLWDVMVGKAAALLYSVVSPVSRILCRPSPKGVARCDSSSPEVTVGGARDIYLGGSCGSTTWREQTAIPLLKKSGLTYFNPQTCGWSRRFIPIEAAAMDASRVLLFVVSRETRSLSSMALAAHYLGLGCNLVLCIQRLPDNAEINGDRLSAFAIKDYNRGRNYLSDLANREGIPVFDEVKEAVECAIQRCHQQQMLQNQQNQTQQQQR</sequence>
<dbReference type="PROSITE" id="PS00018">
    <property type="entry name" value="EF_HAND_1"/>
    <property type="match status" value="1"/>
</dbReference>
<dbReference type="Proteomes" id="UP000789390">
    <property type="component" value="Unassembled WGS sequence"/>
</dbReference>
<evidence type="ECO:0000259" key="3">
    <source>
        <dbReference type="PROSITE" id="PS50222"/>
    </source>
</evidence>
<evidence type="ECO:0000256" key="1">
    <source>
        <dbReference type="ARBA" id="ARBA00022837"/>
    </source>
</evidence>
<reference evidence="4" key="1">
    <citation type="submission" date="2021-11" db="EMBL/GenBank/DDBJ databases">
        <authorList>
            <person name="Schell T."/>
        </authorList>
    </citation>
    <scope>NUCLEOTIDE SEQUENCE</scope>
    <source>
        <strain evidence="4">M5</strain>
    </source>
</reference>
<dbReference type="AlphaFoldDB" id="A0A8J2WPX7"/>
<dbReference type="Gene3D" id="3.40.50.450">
    <property type="match status" value="2"/>
</dbReference>
<dbReference type="OrthoDB" id="6493944at2759"/>
<name>A0A8J2WPX7_9CRUS</name>
<protein>
    <recommendedName>
        <fullName evidence="3">EF-hand domain-containing protein</fullName>
    </recommendedName>
</protein>
<comment type="caution">
    <text evidence="4">The sequence shown here is derived from an EMBL/GenBank/DDBJ whole genome shotgun (WGS) entry which is preliminary data.</text>
</comment>
<dbReference type="FunFam" id="3.40.50.450:FF:000017">
    <property type="entry name" value="Raw, isoform D"/>
    <property type="match status" value="1"/>
</dbReference>
<organism evidence="4 5">
    <name type="scientific">Daphnia galeata</name>
    <dbReference type="NCBI Taxonomy" id="27404"/>
    <lineage>
        <taxon>Eukaryota</taxon>
        <taxon>Metazoa</taxon>
        <taxon>Ecdysozoa</taxon>
        <taxon>Arthropoda</taxon>
        <taxon>Crustacea</taxon>
        <taxon>Branchiopoda</taxon>
        <taxon>Diplostraca</taxon>
        <taxon>Cladocera</taxon>
        <taxon>Anomopoda</taxon>
        <taxon>Daphniidae</taxon>
        <taxon>Daphnia</taxon>
    </lineage>
</organism>
<dbReference type="InterPro" id="IPR018247">
    <property type="entry name" value="EF_Hand_1_Ca_BS"/>
</dbReference>
<dbReference type="GO" id="GO:0005509">
    <property type="term" value="F:calcium ion binding"/>
    <property type="evidence" value="ECO:0007669"/>
    <property type="project" value="InterPro"/>
</dbReference>
<dbReference type="PANTHER" id="PTHR36300:SF1">
    <property type="entry name" value="RAW, ISOFORM A"/>
    <property type="match status" value="1"/>
</dbReference>
<proteinExistence type="predicted"/>